<evidence type="ECO:0000256" key="3">
    <source>
        <dbReference type="ARBA" id="ARBA00008480"/>
    </source>
</evidence>
<dbReference type="PANTHER" id="PTHR43181:SF1">
    <property type="entry name" value="2-C-METHYL-D-ERYTHRITOL 2,4-CYCLODIPHOSPHATE SYNTHASE, CHLOROPLASTIC"/>
    <property type="match status" value="1"/>
</dbReference>
<dbReference type="Proteomes" id="UP000292298">
    <property type="component" value="Unassembled WGS sequence"/>
</dbReference>
<feature type="binding site" evidence="9">
    <location>
        <position position="140"/>
    </location>
    <ligand>
        <name>4-CDP-2-C-methyl-D-erythritol 2-phosphate</name>
        <dbReference type="ChEBI" id="CHEBI:57919"/>
    </ligand>
</feature>
<evidence type="ECO:0000256" key="5">
    <source>
        <dbReference type="ARBA" id="ARBA00012579"/>
    </source>
</evidence>
<reference evidence="12 13" key="1">
    <citation type="submission" date="2019-02" db="EMBL/GenBank/DDBJ databases">
        <title>Genomic Encyclopedia of Type Strains, Phase IV (KMG-IV): sequencing the most valuable type-strain genomes for metagenomic binning, comparative biology and taxonomic classification.</title>
        <authorList>
            <person name="Goeker M."/>
        </authorList>
    </citation>
    <scope>NUCLEOTIDE SEQUENCE [LARGE SCALE GENOMIC DNA]</scope>
    <source>
        <strain evidence="12 13">DSM 21056</strain>
    </source>
</reference>
<dbReference type="GO" id="GO:0008685">
    <property type="term" value="F:2-C-methyl-D-erythritol 2,4-cyclodiphosphate synthase activity"/>
    <property type="evidence" value="ECO:0007669"/>
    <property type="project" value="UniProtKB-UniRule"/>
</dbReference>
<evidence type="ECO:0000256" key="1">
    <source>
        <dbReference type="ARBA" id="ARBA00000200"/>
    </source>
</evidence>
<accession>A0A4Q8CZL7</accession>
<evidence type="ECO:0000256" key="6">
    <source>
        <dbReference type="ARBA" id="ARBA00022723"/>
    </source>
</evidence>
<dbReference type="InterPro" id="IPR020555">
    <property type="entry name" value="MECDP_synthase_CS"/>
</dbReference>
<evidence type="ECO:0000256" key="10">
    <source>
        <dbReference type="RuleBase" id="RU004395"/>
    </source>
</evidence>
<comment type="caution">
    <text evidence="12">The sequence shown here is derived from an EMBL/GenBank/DDBJ whole genome shotgun (WGS) entry which is preliminary data.</text>
</comment>
<dbReference type="OrthoDB" id="9804336at2"/>
<comment type="function">
    <text evidence="9">Involved in the biosynthesis of isopentenyl diphosphate (IPP) and dimethylallyl diphosphate (DMAPP), two major building blocks of isoprenoid compounds. Catalyzes the conversion of 4-diphosphocytidyl-2-C-methyl-D-erythritol 2-phosphate (CDP-ME2P) to 2-C-methyl-D-erythritol 2,4-cyclodiphosphate (ME-CPP) with a corresponding release of cytidine 5-monophosphate (CMP).</text>
</comment>
<comment type="pathway">
    <text evidence="2 9">Isoprenoid biosynthesis; isopentenyl diphosphate biosynthesis via DXP pathway; isopentenyl diphosphate from 1-deoxy-D-xylulose 5-phosphate: step 4/6.</text>
</comment>
<feature type="domain" description="2-C-methyl-D-erythritol 2,4-cyclodiphosphate synthase" evidence="11">
    <location>
        <begin position="2"/>
        <end position="155"/>
    </location>
</feature>
<evidence type="ECO:0000313" key="13">
    <source>
        <dbReference type="Proteomes" id="UP000292298"/>
    </source>
</evidence>
<feature type="binding site" evidence="9">
    <location>
        <begin position="57"/>
        <end position="59"/>
    </location>
    <ligand>
        <name>4-CDP-2-C-methyl-D-erythritol 2-phosphate</name>
        <dbReference type="ChEBI" id="CHEBI:57919"/>
    </ligand>
</feature>
<feature type="binding site" evidence="9">
    <location>
        <begin position="62"/>
        <end position="66"/>
    </location>
    <ligand>
        <name>4-CDP-2-C-methyl-D-erythritol 2-phosphate</name>
        <dbReference type="ChEBI" id="CHEBI:57919"/>
    </ligand>
</feature>
<feature type="binding site" evidence="9">
    <location>
        <position position="11"/>
    </location>
    <ligand>
        <name>a divalent metal cation</name>
        <dbReference type="ChEBI" id="CHEBI:60240"/>
    </ligand>
</feature>
<evidence type="ECO:0000256" key="2">
    <source>
        <dbReference type="ARBA" id="ARBA00004709"/>
    </source>
</evidence>
<dbReference type="Pfam" id="PF02542">
    <property type="entry name" value="YgbB"/>
    <property type="match status" value="1"/>
</dbReference>
<comment type="catalytic activity">
    <reaction evidence="1 9 10">
        <text>4-CDP-2-C-methyl-D-erythritol 2-phosphate = 2-C-methyl-D-erythritol 2,4-cyclic diphosphate + CMP</text>
        <dbReference type="Rhea" id="RHEA:23864"/>
        <dbReference type="ChEBI" id="CHEBI:57919"/>
        <dbReference type="ChEBI" id="CHEBI:58483"/>
        <dbReference type="ChEBI" id="CHEBI:60377"/>
        <dbReference type="EC" id="4.6.1.12"/>
    </reaction>
</comment>
<comment type="caution">
    <text evidence="9">Lacks conserved residue(s) required for the propagation of feature annotation.</text>
</comment>
<evidence type="ECO:0000256" key="4">
    <source>
        <dbReference type="ARBA" id="ARBA00011233"/>
    </source>
</evidence>
<dbReference type="GO" id="GO:0019288">
    <property type="term" value="P:isopentenyl diphosphate biosynthetic process, methylerythritol 4-phosphate pathway"/>
    <property type="evidence" value="ECO:0007669"/>
    <property type="project" value="UniProtKB-UniRule"/>
</dbReference>
<comment type="similarity">
    <text evidence="3 9 10">Belongs to the IspF family.</text>
</comment>
<dbReference type="GO" id="GO:0046872">
    <property type="term" value="F:metal ion binding"/>
    <property type="evidence" value="ECO:0007669"/>
    <property type="project" value="UniProtKB-KW"/>
</dbReference>
<organism evidence="12 13">
    <name type="scientific">Spiribacter vilamensis</name>
    <dbReference type="NCBI Taxonomy" id="531306"/>
    <lineage>
        <taxon>Bacteria</taxon>
        <taxon>Pseudomonadati</taxon>
        <taxon>Pseudomonadota</taxon>
        <taxon>Gammaproteobacteria</taxon>
        <taxon>Chromatiales</taxon>
        <taxon>Ectothiorhodospiraceae</taxon>
        <taxon>Spiribacter</taxon>
    </lineage>
</organism>
<dbReference type="SUPFAM" id="SSF69765">
    <property type="entry name" value="IpsF-like"/>
    <property type="match status" value="1"/>
</dbReference>
<feature type="site" description="Transition state stabilizer" evidence="9">
    <location>
        <position position="35"/>
    </location>
</feature>
<sequence length="158" mass="16633">MMRIGQGVDAHRLVSDRPLVLGGIEVEFDFGLAAHSDGDVLLHAICDALLGAGGLGDIGHHFPDTDAAYAGIDSRLLLRQVHSTLAERGWSVGNVDATIIAQRPRLASHLPAMIECIAADLQVDPTAINLKATTLEWMGFTGRGEGIAATAVAMIECP</sequence>
<keyword evidence="6 9" id="KW-0479">Metal-binding</keyword>
<evidence type="ECO:0000256" key="9">
    <source>
        <dbReference type="HAMAP-Rule" id="MF_00107"/>
    </source>
</evidence>
<dbReference type="EMBL" id="SHLI01000001">
    <property type="protein sequence ID" value="RZU98469.1"/>
    <property type="molecule type" value="Genomic_DNA"/>
</dbReference>
<dbReference type="HAMAP" id="MF_00107">
    <property type="entry name" value="IspF"/>
    <property type="match status" value="1"/>
</dbReference>
<dbReference type="PROSITE" id="PS01350">
    <property type="entry name" value="ISPF"/>
    <property type="match status" value="1"/>
</dbReference>
<evidence type="ECO:0000256" key="8">
    <source>
        <dbReference type="ARBA" id="ARBA00023239"/>
    </source>
</evidence>
<feature type="binding site" evidence="9">
    <location>
        <begin position="133"/>
        <end position="136"/>
    </location>
    <ligand>
        <name>4-CDP-2-C-methyl-D-erythritol 2-phosphate</name>
        <dbReference type="ChEBI" id="CHEBI:57919"/>
    </ligand>
</feature>
<name>A0A4Q8CZL7_9GAMM</name>
<dbReference type="FunFam" id="3.30.1330.50:FF:000001">
    <property type="entry name" value="2-C-methyl-D-erythritol 2,4-cyclodiphosphate synthase"/>
    <property type="match status" value="1"/>
</dbReference>
<dbReference type="EC" id="4.6.1.12" evidence="5 9"/>
<feature type="binding site" evidence="9">
    <location>
        <position position="143"/>
    </location>
    <ligand>
        <name>4-CDP-2-C-methyl-D-erythritol 2-phosphate</name>
        <dbReference type="ChEBI" id="CHEBI:57919"/>
    </ligand>
</feature>
<comment type="cofactor">
    <cofactor evidence="9">
        <name>a divalent metal cation</name>
        <dbReference type="ChEBI" id="CHEBI:60240"/>
    </cofactor>
    <text evidence="9">Binds 1 divalent metal cation per subunit.</text>
</comment>
<keyword evidence="8 9" id="KW-0456">Lyase</keyword>
<dbReference type="PANTHER" id="PTHR43181">
    <property type="entry name" value="2-C-METHYL-D-ERYTHRITOL 2,4-CYCLODIPHOSPHATE SYNTHASE, CHLOROPLASTIC"/>
    <property type="match status" value="1"/>
</dbReference>
<feature type="site" description="Transition state stabilizer" evidence="9">
    <location>
        <position position="134"/>
    </location>
</feature>
<keyword evidence="13" id="KW-1185">Reference proteome</keyword>
<dbReference type="NCBIfam" id="TIGR00151">
    <property type="entry name" value="ispF"/>
    <property type="match status" value="1"/>
</dbReference>
<feature type="binding site" evidence="9">
    <location>
        <begin position="35"/>
        <end position="36"/>
    </location>
    <ligand>
        <name>4-CDP-2-C-methyl-D-erythritol 2-phosphate</name>
        <dbReference type="ChEBI" id="CHEBI:57919"/>
    </ligand>
</feature>
<dbReference type="UniPathway" id="UPA00056">
    <property type="reaction ID" value="UER00095"/>
</dbReference>
<dbReference type="InterPro" id="IPR003526">
    <property type="entry name" value="MECDP_synthase"/>
</dbReference>
<feature type="binding site" evidence="9">
    <location>
        <position position="9"/>
    </location>
    <ligand>
        <name>a divalent metal cation</name>
        <dbReference type="ChEBI" id="CHEBI:60240"/>
    </ligand>
</feature>
<evidence type="ECO:0000313" key="12">
    <source>
        <dbReference type="EMBL" id="RZU98469.1"/>
    </source>
</evidence>
<dbReference type="Gene3D" id="3.30.1330.50">
    <property type="entry name" value="2-C-methyl-D-erythritol 2,4-cyclodiphosphate synthase"/>
    <property type="match status" value="1"/>
</dbReference>
<protein>
    <recommendedName>
        <fullName evidence="5 9">2-C-methyl-D-erythritol 2,4-cyclodiphosphate synthase</fullName>
        <shortName evidence="9">MECDP-synthase</shortName>
        <shortName evidence="9">MECPP-synthase</shortName>
        <shortName evidence="9">MECPS</shortName>
        <ecNumber evidence="5 9">4.6.1.12</ecNumber>
    </recommendedName>
</protein>
<dbReference type="InterPro" id="IPR036571">
    <property type="entry name" value="MECDP_synthase_sf"/>
</dbReference>
<gene>
    <name evidence="9" type="primary">ispF</name>
    <name evidence="12" type="ORF">EV698_0716</name>
</gene>
<dbReference type="GO" id="GO:0016114">
    <property type="term" value="P:terpenoid biosynthetic process"/>
    <property type="evidence" value="ECO:0007669"/>
    <property type="project" value="InterPro"/>
</dbReference>
<dbReference type="CDD" id="cd00554">
    <property type="entry name" value="MECDP_synthase"/>
    <property type="match status" value="1"/>
</dbReference>
<comment type="subunit">
    <text evidence="4 9">Homotrimer.</text>
</comment>
<proteinExistence type="inferred from homology"/>
<keyword evidence="7 9" id="KW-0414">Isoprene biosynthesis</keyword>
<dbReference type="AlphaFoldDB" id="A0A4Q8CZL7"/>
<evidence type="ECO:0000259" key="11">
    <source>
        <dbReference type="Pfam" id="PF02542"/>
    </source>
</evidence>
<feature type="binding site" evidence="9">
    <location>
        <position position="43"/>
    </location>
    <ligand>
        <name>a divalent metal cation</name>
        <dbReference type="ChEBI" id="CHEBI:60240"/>
    </ligand>
</feature>
<evidence type="ECO:0000256" key="7">
    <source>
        <dbReference type="ARBA" id="ARBA00023229"/>
    </source>
</evidence>
<feature type="binding site" evidence="9">
    <location>
        <begin position="9"/>
        <end position="11"/>
    </location>
    <ligand>
        <name>4-CDP-2-C-methyl-D-erythritol 2-phosphate</name>
        <dbReference type="ChEBI" id="CHEBI:57919"/>
    </ligand>
</feature>